<keyword evidence="1" id="KW-0812">Transmembrane</keyword>
<gene>
    <name evidence="3" type="ORF">DJ013_15455</name>
</gene>
<dbReference type="RefSeq" id="WP_111372850.1">
    <property type="nucleotide sequence ID" value="NZ_CP029480.1"/>
</dbReference>
<feature type="transmembrane region" description="Helical" evidence="1">
    <location>
        <begin position="12"/>
        <end position="31"/>
    </location>
</feature>
<dbReference type="SUPFAM" id="SSF51735">
    <property type="entry name" value="NAD(P)-binding Rossmann-fold domains"/>
    <property type="match status" value="1"/>
</dbReference>
<dbReference type="KEGG" id="als:DJ013_15455"/>
<dbReference type="Pfam" id="PF03721">
    <property type="entry name" value="UDPG_MGDP_dh_N"/>
    <property type="match status" value="1"/>
</dbReference>
<dbReference type="EMBL" id="CP029480">
    <property type="protein sequence ID" value="AWV99482.1"/>
    <property type="molecule type" value="Genomic_DNA"/>
</dbReference>
<organism evidence="3 4">
    <name type="scientific">Arcticibacterium luteifluviistationis</name>
    <dbReference type="NCBI Taxonomy" id="1784714"/>
    <lineage>
        <taxon>Bacteria</taxon>
        <taxon>Pseudomonadati</taxon>
        <taxon>Bacteroidota</taxon>
        <taxon>Cytophagia</taxon>
        <taxon>Cytophagales</taxon>
        <taxon>Leadbetterellaceae</taxon>
        <taxon>Arcticibacterium</taxon>
    </lineage>
</organism>
<dbReference type="AlphaFoldDB" id="A0A2Z4GDR4"/>
<dbReference type="InterPro" id="IPR036291">
    <property type="entry name" value="NAD(P)-bd_dom_sf"/>
</dbReference>
<keyword evidence="1" id="KW-1133">Transmembrane helix</keyword>
<dbReference type="OrthoDB" id="751203at2"/>
<proteinExistence type="predicted"/>
<dbReference type="GO" id="GO:0004029">
    <property type="term" value="F:aldehyde dehydrogenase (NAD+) activity"/>
    <property type="evidence" value="ECO:0007669"/>
    <property type="project" value="TreeGrafter"/>
</dbReference>
<dbReference type="InterPro" id="IPR051783">
    <property type="entry name" value="NAD(P)-dependent_oxidoreduct"/>
</dbReference>
<dbReference type="PANTHER" id="PTHR48079">
    <property type="entry name" value="PROTEIN YEEZ"/>
    <property type="match status" value="1"/>
</dbReference>
<dbReference type="Gene3D" id="3.40.50.720">
    <property type="entry name" value="NAD(P)-binding Rossmann-like Domain"/>
    <property type="match status" value="1"/>
</dbReference>
<protein>
    <submittedName>
        <fullName evidence="3">NAD(P)-dependent oxidoreductase</fullName>
    </submittedName>
</protein>
<reference evidence="3 4" key="1">
    <citation type="submission" date="2018-05" db="EMBL/GenBank/DDBJ databases">
        <title>Complete genome sequence of Arcticibacterium luteifluviistationis SM1504T, a cytophagaceae bacterium isolated from Arctic surface seawater.</title>
        <authorList>
            <person name="Li Y."/>
            <person name="Qin Q.-L."/>
        </authorList>
    </citation>
    <scope>NUCLEOTIDE SEQUENCE [LARGE SCALE GENOMIC DNA]</scope>
    <source>
        <strain evidence="3 4">SM1504</strain>
    </source>
</reference>
<dbReference type="InterPro" id="IPR001732">
    <property type="entry name" value="UDP-Glc/GDP-Man_DH_N"/>
</dbReference>
<accession>A0A2Z4GDR4</accession>
<name>A0A2Z4GDR4_9BACT</name>
<dbReference type="Proteomes" id="UP000249873">
    <property type="component" value="Chromosome"/>
</dbReference>
<evidence type="ECO:0000313" key="3">
    <source>
        <dbReference type="EMBL" id="AWV99482.1"/>
    </source>
</evidence>
<evidence type="ECO:0000313" key="4">
    <source>
        <dbReference type="Proteomes" id="UP000249873"/>
    </source>
</evidence>
<evidence type="ECO:0000259" key="2">
    <source>
        <dbReference type="Pfam" id="PF03721"/>
    </source>
</evidence>
<dbReference type="PANTHER" id="PTHR48079:SF6">
    <property type="entry name" value="NAD(P)-BINDING DOMAIN-CONTAINING PROTEIN-RELATED"/>
    <property type="match status" value="1"/>
</dbReference>
<sequence length="274" mass="31257">MQNIQENNLKEISVSILGCGWLGLPLAVSFVQKKWNVLGSTTSKEKIEKLKEKGIKAFLIDLDNDIFQSQFFKTDYMIVCFPPRLKKNGDSSFLEQIEKVCSQLSVNKNIKVIFTSSTSVYPTENRSMKETDADSSHALYKAEQMLAKSVNERLTVLRLSGLMGYGRIPCKYFSGKKKLTNGETPVNYVFRDDVINVIEAVIEADLFNQTLNVTAAKHPNRKEVLENCSERTEYIKPEFIQPDQVVPFKIIDGEKLNGLLNYKFKYPNPINFPY</sequence>
<evidence type="ECO:0000256" key="1">
    <source>
        <dbReference type="SAM" id="Phobius"/>
    </source>
</evidence>
<keyword evidence="4" id="KW-1185">Reference proteome</keyword>
<dbReference type="GO" id="GO:0005737">
    <property type="term" value="C:cytoplasm"/>
    <property type="evidence" value="ECO:0007669"/>
    <property type="project" value="TreeGrafter"/>
</dbReference>
<dbReference type="GO" id="GO:0016616">
    <property type="term" value="F:oxidoreductase activity, acting on the CH-OH group of donors, NAD or NADP as acceptor"/>
    <property type="evidence" value="ECO:0007669"/>
    <property type="project" value="InterPro"/>
</dbReference>
<feature type="domain" description="UDP-glucose/GDP-mannose dehydrogenase N-terminal" evidence="2">
    <location>
        <begin position="14"/>
        <end position="131"/>
    </location>
</feature>
<dbReference type="GO" id="GO:0051287">
    <property type="term" value="F:NAD binding"/>
    <property type="evidence" value="ECO:0007669"/>
    <property type="project" value="InterPro"/>
</dbReference>
<keyword evidence="1" id="KW-0472">Membrane</keyword>